<proteinExistence type="predicted"/>
<feature type="transmembrane region" description="Helical" evidence="1">
    <location>
        <begin position="65"/>
        <end position="83"/>
    </location>
</feature>
<dbReference type="Proteomes" id="UP001164909">
    <property type="component" value="Chromosome"/>
</dbReference>
<organism evidence="2 3">
    <name type="scientific">Caldicellulosiruptor morganii</name>
    <dbReference type="NCBI Taxonomy" id="1387555"/>
    <lineage>
        <taxon>Bacteria</taxon>
        <taxon>Bacillati</taxon>
        <taxon>Bacillota</taxon>
        <taxon>Bacillota incertae sedis</taxon>
        <taxon>Caldicellulosiruptorales</taxon>
        <taxon>Caldicellulosiruptoraceae</taxon>
        <taxon>Caldicellulosiruptor</taxon>
    </lineage>
</organism>
<sequence>MDSYFSAQELGTFAGITVATNVIVQFTKDIFKKRCKDYVIRIYTFFVAFILSFVFIPHKNTVKDILLLLINSVLICMASFGNYEIFKDTYKKRSSVPK</sequence>
<dbReference type="EMBL" id="CP113865">
    <property type="protein sequence ID" value="WAM32977.1"/>
    <property type="molecule type" value="Genomic_DNA"/>
</dbReference>
<keyword evidence="1" id="KW-1133">Transmembrane helix</keyword>
<gene>
    <name evidence="2" type="ORF">OTK00_001433</name>
</gene>
<keyword evidence="1" id="KW-0812">Transmembrane</keyword>
<evidence type="ECO:0000313" key="3">
    <source>
        <dbReference type="Proteomes" id="UP001164909"/>
    </source>
</evidence>
<name>A0ABY7BL09_9FIRM</name>
<dbReference type="RefSeq" id="WP_045169663.1">
    <property type="nucleotide sequence ID" value="NZ_CP113865.1"/>
</dbReference>
<evidence type="ECO:0008006" key="4">
    <source>
        <dbReference type="Google" id="ProtNLM"/>
    </source>
</evidence>
<evidence type="ECO:0000256" key="1">
    <source>
        <dbReference type="SAM" id="Phobius"/>
    </source>
</evidence>
<keyword evidence="3" id="KW-1185">Reference proteome</keyword>
<feature type="transmembrane region" description="Helical" evidence="1">
    <location>
        <begin position="38"/>
        <end position="59"/>
    </location>
</feature>
<keyword evidence="1" id="KW-0472">Membrane</keyword>
<evidence type="ECO:0000313" key="2">
    <source>
        <dbReference type="EMBL" id="WAM32977.1"/>
    </source>
</evidence>
<accession>A0ABY7BL09</accession>
<reference evidence="2" key="1">
    <citation type="submission" date="2022-12" db="EMBL/GenBank/DDBJ databases">
        <authorList>
            <person name="Bing R.G."/>
            <person name="Willard D.J."/>
            <person name="Manesh M.J.H."/>
            <person name="Laemthong T."/>
            <person name="Crosby J.R."/>
            <person name="Kelly R.M."/>
        </authorList>
    </citation>
    <scope>NUCLEOTIDE SEQUENCE</scope>
    <source>
        <strain evidence="2">DSM 8990</strain>
    </source>
</reference>
<protein>
    <recommendedName>
        <fullName evidence="4">Holin</fullName>
    </recommendedName>
</protein>